<dbReference type="GO" id="GO:0030544">
    <property type="term" value="F:Hsp70 protein binding"/>
    <property type="evidence" value="ECO:0007669"/>
    <property type="project" value="TreeGrafter"/>
</dbReference>
<keyword evidence="2" id="KW-1185">Reference proteome</keyword>
<dbReference type="SUPFAM" id="SSF48371">
    <property type="entry name" value="ARM repeat"/>
    <property type="match status" value="1"/>
</dbReference>
<dbReference type="InterPro" id="IPR019399">
    <property type="entry name" value="Parkin_co-regulated_protein"/>
</dbReference>
<evidence type="ECO:0000313" key="2">
    <source>
        <dbReference type="Proteomes" id="UP000319731"/>
    </source>
</evidence>
<dbReference type="OrthoDB" id="5954824at2759"/>
<dbReference type="Pfam" id="PF10274">
    <property type="entry name" value="ParcG"/>
    <property type="match status" value="1"/>
</dbReference>
<dbReference type="Proteomes" id="UP000319731">
    <property type="component" value="Unassembled WGS sequence"/>
</dbReference>
<sequence>MEDRDSAEPAAIDDFGLGFMSRESGLGLGTVPSILTDYQVHEEVYTPTTLSPCFPMPKSQTFTNKTTLQHVKQQKRTKTSLSAGLSSRLAKSFIFFTDNKHFKLSKRVVEYLGKFLLNHAKVTKLAPVQVIMRGSGGGYFAPKGSSPPRAGAFGPRKIEDTASPSGFRKLYDRGDFPISVGHDSSKNKINWKVDIEKLDYHHYLPLFFSGLCETEEPYAFLARQGIHDLLDKGGSKILPVVPQLIIPIKKALNTRNIQVITTTLKVLQHLVESAEMVGEALVPYYRQILPVFNLFKNKNVNLGDGIYYSQQRRENIGDLIQETLEKFEMTGGEDAFINIKYMVPTYESVLSRV</sequence>
<reference evidence="1 2" key="1">
    <citation type="journal article" date="2019" name="Sci. Rep.">
        <title>Comparative genomics of chytrid fungi reveal insights into the obligate biotrophic and pathogenic lifestyle of Synchytrium endobioticum.</title>
        <authorList>
            <person name="van de Vossenberg B.T.L.H."/>
            <person name="Warris S."/>
            <person name="Nguyen H.D.T."/>
            <person name="van Gent-Pelzer M.P.E."/>
            <person name="Joly D.L."/>
            <person name="van de Geest H.C."/>
            <person name="Bonants P.J.M."/>
            <person name="Smith D.S."/>
            <person name="Levesque C.A."/>
            <person name="van der Lee T.A.J."/>
        </authorList>
    </citation>
    <scope>NUCLEOTIDE SEQUENCE [LARGE SCALE GENOMIC DNA]</scope>
    <source>
        <strain evidence="1 2">JEL517</strain>
    </source>
</reference>
<gene>
    <name evidence="1" type="ORF">SmJEL517_g02437</name>
</gene>
<organism evidence="1 2">
    <name type="scientific">Synchytrium microbalum</name>
    <dbReference type="NCBI Taxonomy" id="1806994"/>
    <lineage>
        <taxon>Eukaryota</taxon>
        <taxon>Fungi</taxon>
        <taxon>Fungi incertae sedis</taxon>
        <taxon>Chytridiomycota</taxon>
        <taxon>Chytridiomycota incertae sedis</taxon>
        <taxon>Chytridiomycetes</taxon>
        <taxon>Synchytriales</taxon>
        <taxon>Synchytriaceae</taxon>
        <taxon>Synchytrium</taxon>
    </lineage>
</organism>
<name>A0A507CC49_9FUNG</name>
<dbReference type="RefSeq" id="XP_031025708.1">
    <property type="nucleotide sequence ID" value="XM_031168365.1"/>
</dbReference>
<dbReference type="PANTHER" id="PTHR21207">
    <property type="entry name" value="PARKIN COREGULATED GENE PROTEIN PARK2 COREGULATED"/>
    <property type="match status" value="1"/>
</dbReference>
<dbReference type="GO" id="GO:0051879">
    <property type="term" value="F:Hsp90 protein binding"/>
    <property type="evidence" value="ECO:0007669"/>
    <property type="project" value="TreeGrafter"/>
</dbReference>
<dbReference type="AlphaFoldDB" id="A0A507CC49"/>
<dbReference type="GeneID" id="42003662"/>
<comment type="caution">
    <text evidence="1">The sequence shown here is derived from an EMBL/GenBank/DDBJ whole genome shotgun (WGS) entry which is preliminary data.</text>
</comment>
<protein>
    <submittedName>
        <fullName evidence="1">Uncharacterized protein</fullName>
    </submittedName>
</protein>
<evidence type="ECO:0000313" key="1">
    <source>
        <dbReference type="EMBL" id="TPX35123.1"/>
    </source>
</evidence>
<dbReference type="InterPro" id="IPR016024">
    <property type="entry name" value="ARM-type_fold"/>
</dbReference>
<accession>A0A507CC49</accession>
<proteinExistence type="predicted"/>
<dbReference type="PANTHER" id="PTHR21207:SF2">
    <property type="entry name" value="PARKIN COREGULATED GENE PROTEIN"/>
    <property type="match status" value="1"/>
</dbReference>
<dbReference type="EMBL" id="QEAO01000010">
    <property type="protein sequence ID" value="TPX35123.1"/>
    <property type="molecule type" value="Genomic_DNA"/>
</dbReference>
<dbReference type="STRING" id="1806994.A0A507CC49"/>